<proteinExistence type="predicted"/>
<feature type="transmembrane region" description="Helical" evidence="1">
    <location>
        <begin position="275"/>
        <end position="295"/>
    </location>
</feature>
<feature type="transmembrane region" description="Helical" evidence="1">
    <location>
        <begin position="40"/>
        <end position="58"/>
    </location>
</feature>
<evidence type="ECO:0000256" key="1">
    <source>
        <dbReference type="SAM" id="Phobius"/>
    </source>
</evidence>
<feature type="transmembrane region" description="Helical" evidence="1">
    <location>
        <begin position="182"/>
        <end position="203"/>
    </location>
</feature>
<feature type="transmembrane region" description="Helical" evidence="1">
    <location>
        <begin position="301"/>
        <end position="318"/>
    </location>
</feature>
<dbReference type="SUPFAM" id="SSF103481">
    <property type="entry name" value="Multidrug resistance efflux transporter EmrE"/>
    <property type="match status" value="2"/>
</dbReference>
<feature type="transmembrane region" description="Helical" evidence="1">
    <location>
        <begin position="246"/>
        <end position="268"/>
    </location>
</feature>
<keyword evidence="1" id="KW-0812">Transmembrane</keyword>
<feature type="domain" description="EamA" evidence="2">
    <location>
        <begin position="43"/>
        <end position="167"/>
    </location>
</feature>
<feature type="transmembrane region" description="Helical" evidence="1">
    <location>
        <begin position="99"/>
        <end position="121"/>
    </location>
</feature>
<protein>
    <submittedName>
        <fullName evidence="3">Threonine/homoserine efflux transporter RhtA</fullName>
    </submittedName>
</protein>
<evidence type="ECO:0000313" key="4">
    <source>
        <dbReference type="Proteomes" id="UP000182178"/>
    </source>
</evidence>
<dbReference type="InterPro" id="IPR000620">
    <property type="entry name" value="EamA_dom"/>
</dbReference>
<feature type="transmembrane region" description="Helical" evidence="1">
    <location>
        <begin position="215"/>
        <end position="234"/>
    </location>
</feature>
<evidence type="ECO:0000259" key="2">
    <source>
        <dbReference type="Pfam" id="PF00892"/>
    </source>
</evidence>
<feature type="transmembrane region" description="Helical" evidence="1">
    <location>
        <begin position="127"/>
        <end position="149"/>
    </location>
</feature>
<feature type="transmembrane region" description="Helical" evidence="1">
    <location>
        <begin position="156"/>
        <end position="176"/>
    </location>
</feature>
<dbReference type="Pfam" id="PF00892">
    <property type="entry name" value="EamA"/>
    <property type="match status" value="2"/>
</dbReference>
<name>A0ABM9TZS0_9HYPH</name>
<organism evidence="3 4">
    <name type="scientific">Chelatococcus sambhunathii</name>
    <dbReference type="NCBI Taxonomy" id="363953"/>
    <lineage>
        <taxon>Bacteria</taxon>
        <taxon>Pseudomonadati</taxon>
        <taxon>Pseudomonadota</taxon>
        <taxon>Alphaproteobacteria</taxon>
        <taxon>Hyphomicrobiales</taxon>
        <taxon>Chelatococcaceae</taxon>
        <taxon>Chelatococcus</taxon>
    </lineage>
</organism>
<comment type="caution">
    <text evidence="3">The sequence shown here is derived from an EMBL/GenBank/DDBJ whole genome shotgun (WGS) entry which is preliminary data.</text>
</comment>
<feature type="domain" description="EamA" evidence="2">
    <location>
        <begin position="185"/>
        <end position="316"/>
    </location>
</feature>
<accession>A0ABM9TZS0</accession>
<gene>
    <name evidence="3" type="ORF">Ga0061061_101508</name>
</gene>
<evidence type="ECO:0000313" key="3">
    <source>
        <dbReference type="EMBL" id="CUA84707.1"/>
    </source>
</evidence>
<feature type="transmembrane region" description="Helical" evidence="1">
    <location>
        <begin position="70"/>
        <end position="87"/>
    </location>
</feature>
<reference evidence="3 4" key="1">
    <citation type="submission" date="2015-08" db="EMBL/GenBank/DDBJ databases">
        <authorList>
            <person name="Varghese N."/>
        </authorList>
    </citation>
    <scope>NUCLEOTIDE SEQUENCE [LARGE SCALE GENOMIC DNA]</scope>
    <source>
        <strain evidence="3 4">DSM 18167</strain>
    </source>
</reference>
<dbReference type="PANTHER" id="PTHR22911">
    <property type="entry name" value="ACYL-MALONYL CONDENSING ENZYME-RELATED"/>
    <property type="match status" value="1"/>
</dbReference>
<dbReference type="EMBL" id="CYHC01000001">
    <property type="protein sequence ID" value="CUA84707.1"/>
    <property type="molecule type" value="Genomic_DNA"/>
</dbReference>
<dbReference type="InterPro" id="IPR037185">
    <property type="entry name" value="EmrE-like"/>
</dbReference>
<keyword evidence="1" id="KW-0472">Membrane</keyword>
<keyword evidence="1" id="KW-1133">Transmembrane helix</keyword>
<sequence length="334" mass="35094">MVTKVATCHRRSGIATSLADAGAPLSITSSSKATHAPSPLALGALLAAALAMGLSPVLVRLADVGPFASAFWRVALALPILWVWMQAEERGRGTARSRPFGRGTVLAGLFFAGDLFFWHLAIMNTTIANATFFATMAPLFVVLASWLVLRRRVAGPVLIGLAFCLAGGAALIGQSLDIAPQRLVGDGFGIATAVFFGFYFLAIEHARKTTGAARVTFESSLITAAILLVVAFVMEPHILPRSSWGLAVLVALAWFSHAGGQGLLAFALGHLPATFSSLVIFLEAVFAAAFGWLIAGEALTLVQTAGGLLILFGIWLARPKAPRTAVERQSPVPH</sequence>
<keyword evidence="4" id="KW-1185">Reference proteome</keyword>
<dbReference type="Proteomes" id="UP000182178">
    <property type="component" value="Unassembled WGS sequence"/>
</dbReference>
<dbReference type="PANTHER" id="PTHR22911:SF76">
    <property type="entry name" value="EAMA DOMAIN-CONTAINING PROTEIN"/>
    <property type="match status" value="1"/>
</dbReference>